<evidence type="ECO:0000313" key="2">
    <source>
        <dbReference type="EMBL" id="MVX62077.1"/>
    </source>
</evidence>
<accession>A0A6N8JSE2</accession>
<sequence length="498" mass="53929">MRKRFLYSLVCRRSKRKEPHMADDSSPKARAIAALTELFLEKTEACSDFSVLESICMDAGHECMSVSLGRALEARDEELMRSRPEGYVAHDKRTRTLATEMGDVSFVQRRYRDRFGLDAYLLSDRYGIPYGARVSPGAAEFLVLAASQASYAKAADLLARHGSRVSERTVMAALRRAGDACEREDVAAAKSLYGDGVVPEAESRLNEICMEADGTWFSVQRPKPGEPRRFEVKAMCAYGGKEVRGGKVRRTRVFHHACVGAPDEFWSEGVAQMGAVFDLGGIETVHLGADGEPWCSDAGRYLPGARVAVQLDPYHVNRAILSCSRTPGLARRLIGVASDGDAASAAALLGAAASLGLANEGAAKRVAGYLLNNSELIGAEGPSLGTIESDNQHIYGARMDSVPCAWSVRGGSDMARILSRRASGREIPRVSRLESMPHRKRDARNGKVLAKLERGGAGRVVESVGEGYLPPHQVDTSRIEAGKAYALYRAMSNMDAGI</sequence>
<name>A0A6N8JSE2_9ACTN</name>
<comment type="similarity">
    <text evidence="1">Belongs to the UPF0236 family.</text>
</comment>
<keyword evidence="3" id="KW-1185">Reference proteome</keyword>
<dbReference type="InterPro" id="IPR009620">
    <property type="entry name" value="UPF0236"/>
</dbReference>
<evidence type="ECO:0008006" key="4">
    <source>
        <dbReference type="Google" id="ProtNLM"/>
    </source>
</evidence>
<dbReference type="Proteomes" id="UP000463388">
    <property type="component" value="Unassembled WGS sequence"/>
</dbReference>
<dbReference type="Pfam" id="PF06782">
    <property type="entry name" value="UPF0236"/>
    <property type="match status" value="1"/>
</dbReference>
<evidence type="ECO:0000256" key="1">
    <source>
        <dbReference type="ARBA" id="ARBA00006539"/>
    </source>
</evidence>
<dbReference type="AlphaFoldDB" id="A0A6N8JSE2"/>
<organism evidence="2 3">
    <name type="scientific">Adlercreutzia mucosicola</name>
    <dbReference type="NCBI Taxonomy" id="580026"/>
    <lineage>
        <taxon>Bacteria</taxon>
        <taxon>Bacillati</taxon>
        <taxon>Actinomycetota</taxon>
        <taxon>Coriobacteriia</taxon>
        <taxon>Eggerthellales</taxon>
        <taxon>Eggerthellaceae</taxon>
        <taxon>Adlercreutzia</taxon>
    </lineage>
</organism>
<comment type="caution">
    <text evidence="2">The sequence shown here is derived from an EMBL/GenBank/DDBJ whole genome shotgun (WGS) entry which is preliminary data.</text>
</comment>
<reference evidence="2 3" key="1">
    <citation type="submission" date="2019-12" db="EMBL/GenBank/DDBJ databases">
        <title>Microbes associate with the intestines of laboratory mice.</title>
        <authorList>
            <person name="Navarre W."/>
            <person name="Wong E."/>
        </authorList>
    </citation>
    <scope>NUCLEOTIDE SEQUENCE [LARGE SCALE GENOMIC DNA]</scope>
    <source>
        <strain evidence="2 3">NM66_B29</strain>
    </source>
</reference>
<dbReference type="EMBL" id="WSRR01000059">
    <property type="protein sequence ID" value="MVX62077.1"/>
    <property type="molecule type" value="Genomic_DNA"/>
</dbReference>
<gene>
    <name evidence="2" type="ORF">GKZ27_11605</name>
</gene>
<proteinExistence type="inferred from homology"/>
<evidence type="ECO:0000313" key="3">
    <source>
        <dbReference type="Proteomes" id="UP000463388"/>
    </source>
</evidence>
<protein>
    <recommendedName>
        <fullName evidence="4">ISLre2 family transposase</fullName>
    </recommendedName>
</protein>